<dbReference type="EMBL" id="SPHZ02000009">
    <property type="protein sequence ID" value="KAF0901135.1"/>
    <property type="molecule type" value="Genomic_DNA"/>
</dbReference>
<evidence type="ECO:0000313" key="3">
    <source>
        <dbReference type="Proteomes" id="UP000479710"/>
    </source>
</evidence>
<feature type="region of interest" description="Disordered" evidence="1">
    <location>
        <begin position="1"/>
        <end position="48"/>
    </location>
</feature>
<dbReference type="EMBL" id="SPHZ02000009">
    <property type="protein sequence ID" value="KAF0901134.1"/>
    <property type="molecule type" value="Genomic_DNA"/>
</dbReference>
<name>A0A6G1CKF2_9ORYZ</name>
<sequence length="100" mass="10025">MATASPQSKIVIASPLRRSPRQAPTRQSVPPAAAGVASAPGGAIRASTSTTGVVSAPATGAAHTACRPASCTTSPAAVGAAPSSWHRFHSSYPRCPLYCR</sequence>
<gene>
    <name evidence="2" type="ORF">E2562_038158</name>
</gene>
<comment type="caution">
    <text evidence="2">The sequence shown here is derived from an EMBL/GenBank/DDBJ whole genome shotgun (WGS) entry which is preliminary data.</text>
</comment>
<protein>
    <submittedName>
        <fullName evidence="2">Uncharacterized protein</fullName>
    </submittedName>
</protein>
<dbReference type="Proteomes" id="UP000479710">
    <property type="component" value="Unassembled WGS sequence"/>
</dbReference>
<feature type="compositionally biased region" description="Low complexity" evidence="1">
    <location>
        <begin position="28"/>
        <end position="43"/>
    </location>
</feature>
<accession>A0A6G1CKF2</accession>
<dbReference type="AlphaFoldDB" id="A0A6G1CKF2"/>
<reference evidence="2 3" key="1">
    <citation type="submission" date="2019-11" db="EMBL/GenBank/DDBJ databases">
        <title>Whole genome sequence of Oryza granulata.</title>
        <authorList>
            <person name="Li W."/>
        </authorList>
    </citation>
    <scope>NUCLEOTIDE SEQUENCE [LARGE SCALE GENOMIC DNA]</scope>
    <source>
        <strain evidence="3">cv. Menghai</strain>
        <tissue evidence="2">Leaf</tissue>
    </source>
</reference>
<dbReference type="EMBL" id="SPHZ02000009">
    <property type="protein sequence ID" value="KAF0901133.1"/>
    <property type="molecule type" value="Genomic_DNA"/>
</dbReference>
<keyword evidence="3" id="KW-1185">Reference proteome</keyword>
<dbReference type="EMBL" id="SPHZ02000009">
    <property type="protein sequence ID" value="KAF0901136.1"/>
    <property type="molecule type" value="Genomic_DNA"/>
</dbReference>
<organism evidence="2 3">
    <name type="scientific">Oryza meyeriana var. granulata</name>
    <dbReference type="NCBI Taxonomy" id="110450"/>
    <lineage>
        <taxon>Eukaryota</taxon>
        <taxon>Viridiplantae</taxon>
        <taxon>Streptophyta</taxon>
        <taxon>Embryophyta</taxon>
        <taxon>Tracheophyta</taxon>
        <taxon>Spermatophyta</taxon>
        <taxon>Magnoliopsida</taxon>
        <taxon>Liliopsida</taxon>
        <taxon>Poales</taxon>
        <taxon>Poaceae</taxon>
        <taxon>BOP clade</taxon>
        <taxon>Oryzoideae</taxon>
        <taxon>Oryzeae</taxon>
        <taxon>Oryzinae</taxon>
        <taxon>Oryza</taxon>
        <taxon>Oryza meyeriana</taxon>
    </lineage>
</organism>
<proteinExistence type="predicted"/>
<evidence type="ECO:0000256" key="1">
    <source>
        <dbReference type="SAM" id="MobiDB-lite"/>
    </source>
</evidence>
<evidence type="ECO:0000313" key="2">
    <source>
        <dbReference type="EMBL" id="KAF0901135.1"/>
    </source>
</evidence>